<sequence>MLNTNFNAYYVQQPFYYPFGFQYLIMPAPIALTNTQIINSQNQVKENTTQTNYISIELNQQQGQSKLKTISETESQLDSDSSNDNLRDFTTKPKSTKVNLIKKIQKPNLLVKSTNIQKNYAKAMVSYACRQRTLVFDTLGEERGQEFLKLMIRLKNRLRNVAHIIRFTHVEEFLTLFRILGNNFMRKDSVSYIYNSKIQQKSCHLSNMTIVRNSLLKY</sequence>
<evidence type="ECO:0000313" key="2">
    <source>
        <dbReference type="Proteomes" id="UP000688137"/>
    </source>
</evidence>
<dbReference type="AlphaFoldDB" id="A0A8S1MKQ4"/>
<organism evidence="1 2">
    <name type="scientific">Paramecium primaurelia</name>
    <dbReference type="NCBI Taxonomy" id="5886"/>
    <lineage>
        <taxon>Eukaryota</taxon>
        <taxon>Sar</taxon>
        <taxon>Alveolata</taxon>
        <taxon>Ciliophora</taxon>
        <taxon>Intramacronucleata</taxon>
        <taxon>Oligohymenophorea</taxon>
        <taxon>Peniculida</taxon>
        <taxon>Parameciidae</taxon>
        <taxon>Paramecium</taxon>
    </lineage>
</organism>
<dbReference type="EMBL" id="CAJJDM010000066">
    <property type="protein sequence ID" value="CAD8080880.1"/>
    <property type="molecule type" value="Genomic_DNA"/>
</dbReference>
<name>A0A8S1MKQ4_PARPR</name>
<accession>A0A8S1MKQ4</accession>
<comment type="caution">
    <text evidence="1">The sequence shown here is derived from an EMBL/GenBank/DDBJ whole genome shotgun (WGS) entry which is preliminary data.</text>
</comment>
<reference evidence="1" key="1">
    <citation type="submission" date="2021-01" db="EMBL/GenBank/DDBJ databases">
        <authorList>
            <consortium name="Genoscope - CEA"/>
            <person name="William W."/>
        </authorList>
    </citation>
    <scope>NUCLEOTIDE SEQUENCE</scope>
</reference>
<evidence type="ECO:0000313" key="1">
    <source>
        <dbReference type="EMBL" id="CAD8080880.1"/>
    </source>
</evidence>
<dbReference type="Proteomes" id="UP000688137">
    <property type="component" value="Unassembled WGS sequence"/>
</dbReference>
<dbReference type="OMA" id="MVSYACR"/>
<protein>
    <submittedName>
        <fullName evidence="1">Uncharacterized protein</fullName>
    </submittedName>
</protein>
<keyword evidence="2" id="KW-1185">Reference proteome</keyword>
<proteinExistence type="predicted"/>
<gene>
    <name evidence="1" type="ORF">PPRIM_AZ9-3.1.T0640211</name>
</gene>